<protein>
    <recommendedName>
        <fullName evidence="2">DUF7495 domain-containing protein</fullName>
    </recommendedName>
</protein>
<feature type="domain" description="DUF7495" evidence="2">
    <location>
        <begin position="493"/>
        <end position="603"/>
    </location>
</feature>
<evidence type="ECO:0000313" key="3">
    <source>
        <dbReference type="EMBL" id="ACI64996.1"/>
    </source>
</evidence>
<feature type="domain" description="DUF7495" evidence="2">
    <location>
        <begin position="836"/>
        <end position="937"/>
    </location>
</feature>
<dbReference type="eggNOG" id="ENOG502SGDC">
    <property type="taxonomic scope" value="Eukaryota"/>
</dbReference>
<feature type="region of interest" description="Disordered" evidence="1">
    <location>
        <begin position="1116"/>
        <end position="1141"/>
    </location>
</feature>
<feature type="domain" description="DUF7495" evidence="2">
    <location>
        <begin position="669"/>
        <end position="772"/>
    </location>
</feature>
<feature type="region of interest" description="Disordered" evidence="1">
    <location>
        <begin position="265"/>
        <end position="313"/>
    </location>
</feature>
<dbReference type="HOGENOM" id="CLU_263543_0_0_1"/>
<dbReference type="InParanoid" id="B5YNI6"/>
<dbReference type="GeneID" id="7447137"/>
<feature type="domain" description="DUF7495" evidence="2">
    <location>
        <begin position="988"/>
        <end position="1108"/>
    </location>
</feature>
<dbReference type="OMA" id="WFDRSKG"/>
<feature type="region of interest" description="Disordered" evidence="1">
    <location>
        <begin position="146"/>
        <end position="167"/>
    </location>
</feature>
<reference evidence="3 4" key="2">
    <citation type="journal article" date="2008" name="Nature">
        <title>The Phaeodactylum genome reveals the evolutionary history of diatom genomes.</title>
        <authorList>
            <person name="Bowler C."/>
            <person name="Allen A.E."/>
            <person name="Badger J.H."/>
            <person name="Grimwood J."/>
            <person name="Jabbari K."/>
            <person name="Kuo A."/>
            <person name="Maheswari U."/>
            <person name="Martens C."/>
            <person name="Maumus F."/>
            <person name="Otillar R.P."/>
            <person name="Rayko E."/>
            <person name="Salamov A."/>
            <person name="Vandepoele K."/>
            <person name="Beszteri B."/>
            <person name="Gruber A."/>
            <person name="Heijde M."/>
            <person name="Katinka M."/>
            <person name="Mock T."/>
            <person name="Valentin K."/>
            <person name="Verret F."/>
            <person name="Berges J.A."/>
            <person name="Brownlee C."/>
            <person name="Cadoret J.P."/>
            <person name="Chiovitti A."/>
            <person name="Choi C.J."/>
            <person name="Coesel S."/>
            <person name="De Martino A."/>
            <person name="Detter J.C."/>
            <person name="Durkin C."/>
            <person name="Falciatore A."/>
            <person name="Fournet J."/>
            <person name="Haruta M."/>
            <person name="Huysman M.J."/>
            <person name="Jenkins B.D."/>
            <person name="Jiroutova K."/>
            <person name="Jorgensen R.E."/>
            <person name="Joubert Y."/>
            <person name="Kaplan A."/>
            <person name="Kroger N."/>
            <person name="Kroth P.G."/>
            <person name="La Roche J."/>
            <person name="Lindquist E."/>
            <person name="Lommer M."/>
            <person name="Martin-Jezequel V."/>
            <person name="Lopez P.J."/>
            <person name="Lucas S."/>
            <person name="Mangogna M."/>
            <person name="McGinnis K."/>
            <person name="Medlin L.K."/>
            <person name="Montsant A."/>
            <person name="Oudot-Le Secq M.P."/>
            <person name="Napoli C."/>
            <person name="Obornik M."/>
            <person name="Parker M.S."/>
            <person name="Petit J.L."/>
            <person name="Porcel B.M."/>
            <person name="Poulsen N."/>
            <person name="Robison M."/>
            <person name="Rychlewski L."/>
            <person name="Rynearson T.A."/>
            <person name="Schmutz J."/>
            <person name="Shapiro H."/>
            <person name="Siaut M."/>
            <person name="Stanley M."/>
            <person name="Sussman M.R."/>
            <person name="Taylor A.R."/>
            <person name="Vardi A."/>
            <person name="von Dassow P."/>
            <person name="Vyverman W."/>
            <person name="Willis A."/>
            <person name="Wyrwicz L.S."/>
            <person name="Rokhsar D.S."/>
            <person name="Weissenbach J."/>
            <person name="Armbrust E.V."/>
            <person name="Green B.R."/>
            <person name="Van de Peer Y."/>
            <person name="Grigoriev I.V."/>
        </authorList>
    </citation>
    <scope>NUCLEOTIDE SEQUENCE [LARGE SCALE GENOMIC DNA]</scope>
    <source>
        <strain evidence="3 4">CCMP1335</strain>
    </source>
</reference>
<feature type="region of interest" description="Disordered" evidence="1">
    <location>
        <begin position="30"/>
        <end position="87"/>
    </location>
</feature>
<dbReference type="AlphaFoldDB" id="B5YNI6"/>
<dbReference type="PaxDb" id="35128-Thaps23556"/>
<name>B5YNI6_THAPS</name>
<feature type="compositionally biased region" description="Low complexity" evidence="1">
    <location>
        <begin position="70"/>
        <end position="80"/>
    </location>
</feature>
<feature type="compositionally biased region" description="Low complexity" evidence="1">
    <location>
        <begin position="265"/>
        <end position="282"/>
    </location>
</feature>
<keyword evidence="4" id="KW-1185">Reference proteome</keyword>
<feature type="domain" description="DUF7495" evidence="2">
    <location>
        <begin position="1158"/>
        <end position="1270"/>
    </location>
</feature>
<dbReference type="Proteomes" id="UP000001449">
    <property type="component" value="Chromosome 7"/>
</dbReference>
<reference evidence="3 4" key="1">
    <citation type="journal article" date="2004" name="Science">
        <title>The genome of the diatom Thalassiosira pseudonana: ecology, evolution, and metabolism.</title>
        <authorList>
            <person name="Armbrust E.V."/>
            <person name="Berges J.A."/>
            <person name="Bowler C."/>
            <person name="Green B.R."/>
            <person name="Martinez D."/>
            <person name="Putnam N.H."/>
            <person name="Zhou S."/>
            <person name="Allen A.E."/>
            <person name="Apt K.E."/>
            <person name="Bechner M."/>
            <person name="Brzezinski M.A."/>
            <person name="Chaal B.K."/>
            <person name="Chiovitti A."/>
            <person name="Davis A.K."/>
            <person name="Demarest M.S."/>
            <person name="Detter J.C."/>
            <person name="Glavina T."/>
            <person name="Goodstein D."/>
            <person name="Hadi M.Z."/>
            <person name="Hellsten U."/>
            <person name="Hildebrand M."/>
            <person name="Jenkins B.D."/>
            <person name="Jurka J."/>
            <person name="Kapitonov V.V."/>
            <person name="Kroger N."/>
            <person name="Lau W.W."/>
            <person name="Lane T.W."/>
            <person name="Larimer F.W."/>
            <person name="Lippmeier J.C."/>
            <person name="Lucas S."/>
            <person name="Medina M."/>
            <person name="Montsant A."/>
            <person name="Obornik M."/>
            <person name="Parker M.S."/>
            <person name="Palenik B."/>
            <person name="Pazour G.J."/>
            <person name="Richardson P.M."/>
            <person name="Rynearson T.A."/>
            <person name="Saito M.A."/>
            <person name="Schwartz D.C."/>
            <person name="Thamatrakoln K."/>
            <person name="Valentin K."/>
            <person name="Vardi A."/>
            <person name="Wilkerson F.P."/>
            <person name="Rokhsar D.S."/>
        </authorList>
    </citation>
    <scope>NUCLEOTIDE SEQUENCE [LARGE SCALE GENOMIC DNA]</scope>
    <source>
        <strain evidence="3 4">CCMP1335</strain>
    </source>
</reference>
<gene>
    <name evidence="3" type="ORF">THAPS_23556</name>
</gene>
<feature type="region of interest" description="Disordered" evidence="1">
    <location>
        <begin position="446"/>
        <end position="476"/>
    </location>
</feature>
<feature type="compositionally biased region" description="Acidic residues" evidence="1">
    <location>
        <begin position="38"/>
        <end position="47"/>
    </location>
</feature>
<dbReference type="InterPro" id="IPR055918">
    <property type="entry name" value="DUF7495"/>
</dbReference>
<proteinExistence type="predicted"/>
<dbReference type="Pfam" id="PF24325">
    <property type="entry name" value="DUF7495"/>
    <property type="match status" value="6"/>
</dbReference>
<dbReference type="EMBL" id="CP001160">
    <property type="protein sequence ID" value="ACI64996.1"/>
    <property type="molecule type" value="Genomic_DNA"/>
</dbReference>
<evidence type="ECO:0000256" key="1">
    <source>
        <dbReference type="SAM" id="MobiDB-lite"/>
    </source>
</evidence>
<accession>B5YNI6</accession>
<feature type="compositionally biased region" description="Polar residues" evidence="1">
    <location>
        <begin position="302"/>
        <end position="313"/>
    </location>
</feature>
<feature type="compositionally biased region" description="Low complexity" evidence="1">
    <location>
        <begin position="446"/>
        <end position="459"/>
    </location>
</feature>
<feature type="domain" description="DUF7495" evidence="2">
    <location>
        <begin position="328"/>
        <end position="432"/>
    </location>
</feature>
<evidence type="ECO:0000259" key="2">
    <source>
        <dbReference type="Pfam" id="PF24325"/>
    </source>
</evidence>
<sequence length="1276" mass="137038">MSTDRTPNGTSDLLDREDAIAAALSVDNAAVASPNYTIDDDEDDDVPPTDPSAAARGQDPDGMGEREPSSIKSAVAAASSGGEVKTGKYVEKEAKLAEKTSKIMSDYQAYLAEIETEFPTSNDSPDEAVAKIKSVRGAYRDAYKDYDEGGTFPRDGDAETGDGGEEGQLYRGWSYKDDGGSSPHLVIDRTGGGVADFEDHPHAMMSRGRKSGGRSLHFNSRVKKGLCMVAVASALIGTIVGVTKSKKEKNLPDWEGEYAEIEAEAANQQAASQSGNSNTNHSGGSGMHPRPTHKPHTPPSFPTHQNTNSQQFQEDYKEAAVTFHPNLYDRSKGWNGQTYLEALEFCESQSMALPCPYSAICPDGPGSKPLGGNKDEGSNGSFVPMIDGPNQWVSVSTDESCVKYETMFQSLPEWGNTGEGNEDMTRHVFCCDRAAVDAAEEAMAVASSASSGNSSSGGSPPAPVSAPTPAQGPGMTEEQMKPYEVAAVKYQPKWFDRSKGWEGQTFLQAVDFCGKIENYMVCPYEGVCPLGMGSEPMGGFRDVDDYDLSWVPVSDKINSWVSVGTEQPCLPFSYTHNDMSSGPQWGLDGRNDEAFTRNVACCLKQSAPVTATAIESVEDAQEATTNTGATTAADAIMEEVISGNIEPNSDQEKISKVYETISTKFQPLWFDRSKGWTGRTYLEGLTFCAVEQGERVVCPLEALCPLGPGSSPSGGQQGDLSWAPVSNKVNEWLSVGNTDSCVLYSYIHGDQPQWGLDGKDNADITSNIACCLDSSGVGGNPSAADTTTVAVTTTSPPTTTTIATPVTPSPTPLKDNIAYQEEELYAAIETALEPLWFDRSSGWTGQAYLPALQFCATKDSRVPCPYTAVCPGGSGMIPMGGFKESGSYAPIVNNPNSWVSISTDRPCELYSNLHGTPPEWGLTGSNEEATRHVACCLDIEGVDDGGGVVSDTGIVGADTETEPPVTVNDPPFEFTENEQAILDLFKPQWYGKQDGYRGTTYEDAGYFCKNVAGASLCPLEAYCPSGPATLDVPNPLFLRMPAFEGGEQWAPVLTKDSTHLRYVQVGTLYDNPTTTCVTYEEFNDDKEPSWATDGSSVELKSHILCCKDPSYTTSTDVMTPTVDTDTDVPLEQNVESPTLSDGTTFDLEAAIKLELEPVWIDEEDGWEGGSHDDAEDFCENIVGKQLCPFAAYCPHGPGQPPIGGHSIDFNTQGIQWAPVLGSQNHWVLISQKKGNSATTCMGHADLEGDVPDWGLTSDKPWLKKHIMCCKVDQSSV</sequence>
<dbReference type="KEGG" id="tps:THAPS_23556"/>
<evidence type="ECO:0000313" key="4">
    <source>
        <dbReference type="Proteomes" id="UP000001449"/>
    </source>
</evidence>
<organism evidence="3 4">
    <name type="scientific">Thalassiosira pseudonana</name>
    <name type="common">Marine diatom</name>
    <name type="synonym">Cyclotella nana</name>
    <dbReference type="NCBI Taxonomy" id="35128"/>
    <lineage>
        <taxon>Eukaryota</taxon>
        <taxon>Sar</taxon>
        <taxon>Stramenopiles</taxon>
        <taxon>Ochrophyta</taxon>
        <taxon>Bacillariophyta</taxon>
        <taxon>Coscinodiscophyceae</taxon>
        <taxon>Thalassiosirophycidae</taxon>
        <taxon>Thalassiosirales</taxon>
        <taxon>Thalassiosiraceae</taxon>
        <taxon>Thalassiosira</taxon>
    </lineage>
</organism>
<dbReference type="RefSeq" id="XP_002296279.1">
    <property type="nucleotide sequence ID" value="XM_002296243.1"/>
</dbReference>